<dbReference type="Proteomes" id="UP000262177">
    <property type="component" value="Chromosome"/>
</dbReference>
<feature type="compositionally biased region" description="Basic and acidic residues" evidence="1">
    <location>
        <begin position="342"/>
        <end position="355"/>
    </location>
</feature>
<name>A0A286TAW2_BIFBI</name>
<proteinExistence type="predicted"/>
<dbReference type="EMBL" id="AP018131">
    <property type="protein sequence ID" value="BBA47446.1"/>
    <property type="molecule type" value="Genomic_DNA"/>
</dbReference>
<evidence type="ECO:0000256" key="1">
    <source>
        <dbReference type="SAM" id="MobiDB-lite"/>
    </source>
</evidence>
<feature type="compositionally biased region" description="Basic and acidic residues" evidence="1">
    <location>
        <begin position="319"/>
        <end position="331"/>
    </location>
</feature>
<reference evidence="2 3" key="1">
    <citation type="journal article" date="2017" name="Biosci. Biotechnol. Biochem.">
        <title>Identification and characterization of a sulfoglycosidase from Bifidobacterium bifidum implicated in mucin glycan utilization.</title>
        <authorList>
            <person name="Katoh T."/>
            <person name="Maeshibu T."/>
            <person name="Kikkawa K."/>
            <person name="Gotoh A."/>
            <person name="Tomabechi Y."/>
            <person name="Nakamura M."/>
            <person name="Liao W.-H."/>
            <person name="Yamaguchi M."/>
            <person name="Ashida H."/>
            <person name="Yamamoto K."/>
            <person name="Katayama T."/>
        </authorList>
    </citation>
    <scope>NUCLEOTIDE SEQUENCE [LARGE SCALE GENOMIC DNA]</scope>
    <source>
        <strain evidence="2 3">JCM 7004</strain>
    </source>
</reference>
<evidence type="ECO:0000313" key="2">
    <source>
        <dbReference type="EMBL" id="BBA47446.1"/>
    </source>
</evidence>
<gene>
    <name evidence="2" type="ORF">BBJK_00611</name>
</gene>
<feature type="region of interest" description="Disordered" evidence="1">
    <location>
        <begin position="229"/>
        <end position="250"/>
    </location>
</feature>
<dbReference type="Pfam" id="PF07554">
    <property type="entry name" value="FIVAR"/>
    <property type="match status" value="1"/>
</dbReference>
<dbReference type="Gene3D" id="1.20.1270.70">
    <property type="entry name" value="Designed single chain three-helix bundle"/>
    <property type="match status" value="1"/>
</dbReference>
<organism evidence="2 3">
    <name type="scientific">Bifidobacterium bifidum LMG 13195</name>
    <dbReference type="NCBI Taxonomy" id="1207542"/>
    <lineage>
        <taxon>Bacteria</taxon>
        <taxon>Bacillati</taxon>
        <taxon>Actinomycetota</taxon>
        <taxon>Actinomycetes</taxon>
        <taxon>Bifidobacteriales</taxon>
        <taxon>Bifidobacteriaceae</taxon>
        <taxon>Bifidobacterium</taxon>
    </lineage>
</organism>
<feature type="compositionally biased region" description="Polar residues" evidence="1">
    <location>
        <begin position="229"/>
        <end position="240"/>
    </location>
</feature>
<protein>
    <submittedName>
        <fullName evidence="2">Uncharacterized protein</fullName>
    </submittedName>
</protein>
<sequence length="384" mass="41390">MAFKASGQWFARYFNKNSWNGKASGSFGFPLIGLTPNTAYTNNAKGSDFPSYPYQEVVQDTSNELLRNGVHVKTPVDIRQVALYAQPIYKDSNTKVSHWVEDNENALKFVPDFTTKSVAAAKPAETLPDKTDVKAAVAGGKVEPGKTARVYIDNLKDEAKGKADANSLFWYAYIYSTPQALTGPGGAPFVTVKKEEKTGKYYFDALIPSNLPDGEHKISVQDENGTAQAWTPVTVGDTSPTPTPVDKSKLNTAVGDAAKLAEKDYTKDSWAPFAKALADAKTVAGKQDASQADVDAAVKALADAQSGLKKAETVPSKPSKPDNGDNDKPSDSNKPAATRPSASDKKADSKNDGKKQGLAKTGVDVRSWPVRWSPWPCWVPVLQR</sequence>
<accession>A0A286TAW2</accession>
<feature type="region of interest" description="Disordered" evidence="1">
    <location>
        <begin position="306"/>
        <end position="384"/>
    </location>
</feature>
<dbReference type="AlphaFoldDB" id="A0A286TAW2"/>
<evidence type="ECO:0000313" key="3">
    <source>
        <dbReference type="Proteomes" id="UP000262177"/>
    </source>
</evidence>